<keyword evidence="2" id="KW-1185">Reference proteome</keyword>
<dbReference type="EMBL" id="JAHDVG010000503">
    <property type="protein sequence ID" value="KAH1164856.1"/>
    <property type="molecule type" value="Genomic_DNA"/>
</dbReference>
<evidence type="ECO:0008006" key="3">
    <source>
        <dbReference type="Google" id="ProtNLM"/>
    </source>
</evidence>
<comment type="caution">
    <text evidence="1">The sequence shown here is derived from an EMBL/GenBank/DDBJ whole genome shotgun (WGS) entry which is preliminary data.</text>
</comment>
<name>A0A9D3WNJ5_9SAUR</name>
<sequence>MTVQRRIADISTNLSNQLKQRVSEFCFYSLAMDESTNLKDTAQLLIFIRGIDNNFEITEELVGMCSMTGRTTRKEISSEVIKSMNDKSGLDFTSLVAICTEGAPAMCGKNVGAVVILEEFIGRQITKHHCIYISRFCVAKS</sequence>
<gene>
    <name evidence="1" type="ORF">KIL84_023527</name>
</gene>
<evidence type="ECO:0000313" key="2">
    <source>
        <dbReference type="Proteomes" id="UP000827986"/>
    </source>
</evidence>
<dbReference type="Proteomes" id="UP000827986">
    <property type="component" value="Unassembled WGS sequence"/>
</dbReference>
<evidence type="ECO:0000313" key="1">
    <source>
        <dbReference type="EMBL" id="KAH1164856.1"/>
    </source>
</evidence>
<dbReference type="PANTHER" id="PTHR45913">
    <property type="entry name" value="EPM2A-INTERACTING PROTEIN 1"/>
    <property type="match status" value="1"/>
</dbReference>
<reference evidence="1" key="1">
    <citation type="submission" date="2021-09" db="EMBL/GenBank/DDBJ databases">
        <title>The genome of Mauremys mutica provides insights into the evolution of semi-aquatic lifestyle.</title>
        <authorList>
            <person name="Gong S."/>
            <person name="Gao Y."/>
        </authorList>
    </citation>
    <scope>NUCLEOTIDE SEQUENCE</scope>
    <source>
        <strain evidence="1">MM-2020</strain>
        <tissue evidence="1">Muscle</tissue>
    </source>
</reference>
<accession>A0A9D3WNJ5</accession>
<protein>
    <recommendedName>
        <fullName evidence="3">General transcription factor II-I repeat domain-containing protein 2</fullName>
    </recommendedName>
</protein>
<dbReference type="AlphaFoldDB" id="A0A9D3WNJ5"/>
<dbReference type="PANTHER" id="PTHR45913:SF5">
    <property type="entry name" value="GENERAL TRANSCRIPTION FACTOR II-I REPEAT DOMAIN-CONTAINING PROTEIN 2A-LIKE PROTEIN"/>
    <property type="match status" value="1"/>
</dbReference>
<proteinExistence type="predicted"/>
<organism evidence="1 2">
    <name type="scientific">Mauremys mutica</name>
    <name type="common">yellowpond turtle</name>
    <dbReference type="NCBI Taxonomy" id="74926"/>
    <lineage>
        <taxon>Eukaryota</taxon>
        <taxon>Metazoa</taxon>
        <taxon>Chordata</taxon>
        <taxon>Craniata</taxon>
        <taxon>Vertebrata</taxon>
        <taxon>Euteleostomi</taxon>
        <taxon>Archelosauria</taxon>
        <taxon>Testudinata</taxon>
        <taxon>Testudines</taxon>
        <taxon>Cryptodira</taxon>
        <taxon>Durocryptodira</taxon>
        <taxon>Testudinoidea</taxon>
        <taxon>Geoemydidae</taxon>
        <taxon>Geoemydinae</taxon>
        <taxon>Mauremys</taxon>
    </lineage>
</organism>